<evidence type="ECO:0000313" key="2">
    <source>
        <dbReference type="Proteomes" id="UP001163550"/>
    </source>
</evidence>
<sequence length="74" mass="8245">MQEYKVVMVFKDANNKNRSMQFSDIRPDVTQAEANAAMDTILAANIFKPDGVNLVAKVDCKKVATTETDFYDAP</sequence>
<dbReference type="Pfam" id="PF11148">
    <property type="entry name" value="DUF2922"/>
    <property type="match status" value="1"/>
</dbReference>
<protein>
    <submittedName>
        <fullName evidence="1">DUF2922 domain-containing protein</fullName>
    </submittedName>
</protein>
<dbReference type="Proteomes" id="UP001163550">
    <property type="component" value="Chromosome"/>
</dbReference>
<dbReference type="InterPro" id="IPR021321">
    <property type="entry name" value="DUF2922"/>
</dbReference>
<evidence type="ECO:0000313" key="1">
    <source>
        <dbReference type="EMBL" id="UYO64105.1"/>
    </source>
</evidence>
<organism evidence="1 2">
    <name type="scientific">Acetobacterium wieringae</name>
    <dbReference type="NCBI Taxonomy" id="52694"/>
    <lineage>
        <taxon>Bacteria</taxon>
        <taxon>Bacillati</taxon>
        <taxon>Bacillota</taxon>
        <taxon>Clostridia</taxon>
        <taxon>Eubacteriales</taxon>
        <taxon>Eubacteriaceae</taxon>
        <taxon>Acetobacterium</taxon>
    </lineage>
</organism>
<gene>
    <name evidence="1" type="ORF">LNN31_06740</name>
</gene>
<name>A0ABY6HHY4_9FIRM</name>
<accession>A0ABY6HHY4</accession>
<keyword evidence="2" id="KW-1185">Reference proteome</keyword>
<dbReference type="EMBL" id="CP087994">
    <property type="protein sequence ID" value="UYO64105.1"/>
    <property type="molecule type" value="Genomic_DNA"/>
</dbReference>
<proteinExistence type="predicted"/>
<dbReference type="RefSeq" id="WP_228880664.1">
    <property type="nucleotide sequence ID" value="NZ_CABIIK010000024.1"/>
</dbReference>
<reference evidence="1" key="1">
    <citation type="submission" date="2021-11" db="EMBL/GenBank/DDBJ databases">
        <title>Isoprene-degrading acetogen.</title>
        <authorList>
            <person name="Yang Y."/>
            <person name="Jin H."/>
            <person name="Yan J."/>
        </authorList>
    </citation>
    <scope>NUCLEOTIDE SEQUENCE</scope>
    <source>
        <strain evidence="1">Berkeley</strain>
    </source>
</reference>